<sequence>MGDRIGKAAMSDVGTTAAALPSLAAASGQEETAASDPPVSGRVLTSMTAHTLVEENADFVYRSLRRAGLDGTTADDATQQVFVIAAGKLDGIEQGKEKGFLYSAAMNVAAQHRRKTIRLGEVAFDDELAENRLLDSHEPLSLDDLIDQQRARTILEEILSSMPERLREVFVLCEIEELSAPEVAACIDIPVGTVASRLLRALEVFDQTLSRIRVRRAVRNGQP</sequence>
<dbReference type="PANTHER" id="PTHR43133:SF8">
    <property type="entry name" value="RNA POLYMERASE SIGMA FACTOR HI_1459-RELATED"/>
    <property type="match status" value="1"/>
</dbReference>
<dbReference type="Pfam" id="PF08281">
    <property type="entry name" value="Sigma70_r4_2"/>
    <property type="match status" value="1"/>
</dbReference>
<dbReference type="GO" id="GO:0016987">
    <property type="term" value="F:sigma factor activity"/>
    <property type="evidence" value="ECO:0007669"/>
    <property type="project" value="UniProtKB-KW"/>
</dbReference>
<dbReference type="InterPro" id="IPR013324">
    <property type="entry name" value="RNA_pol_sigma_r3/r4-like"/>
</dbReference>
<dbReference type="PATRIC" id="fig|1391654.3.peg.986"/>
<dbReference type="InterPro" id="IPR036388">
    <property type="entry name" value="WH-like_DNA-bd_sf"/>
</dbReference>
<dbReference type="PANTHER" id="PTHR43133">
    <property type="entry name" value="RNA POLYMERASE ECF-TYPE SIGMA FACTO"/>
    <property type="match status" value="1"/>
</dbReference>
<dbReference type="SUPFAM" id="SSF88946">
    <property type="entry name" value="Sigma2 domain of RNA polymerase sigma factors"/>
    <property type="match status" value="1"/>
</dbReference>
<keyword evidence="3" id="KW-0731">Sigma factor</keyword>
<dbReference type="GO" id="GO:0006352">
    <property type="term" value="P:DNA-templated transcription initiation"/>
    <property type="evidence" value="ECO:0007669"/>
    <property type="project" value="InterPro"/>
</dbReference>
<dbReference type="AlphaFoldDB" id="A0A0K1PLB4"/>
<evidence type="ECO:0000256" key="5">
    <source>
        <dbReference type="ARBA" id="ARBA00023163"/>
    </source>
</evidence>
<proteinExistence type="inferred from homology"/>
<evidence type="ECO:0000256" key="2">
    <source>
        <dbReference type="ARBA" id="ARBA00023015"/>
    </source>
</evidence>
<accession>A0A0K1PLB4</accession>
<protein>
    <submittedName>
        <fullName evidence="8">RNA polymerase sigma factor RpoE</fullName>
    </submittedName>
</protein>
<dbReference type="Pfam" id="PF04542">
    <property type="entry name" value="Sigma70_r2"/>
    <property type="match status" value="1"/>
</dbReference>
<evidence type="ECO:0000256" key="3">
    <source>
        <dbReference type="ARBA" id="ARBA00023082"/>
    </source>
</evidence>
<dbReference type="STRING" id="1391654.AKJ09_00971"/>
<keyword evidence="2" id="KW-0805">Transcription regulation</keyword>
<keyword evidence="4" id="KW-0238">DNA-binding</keyword>
<dbReference type="OrthoDB" id="5513261at2"/>
<dbReference type="NCBIfam" id="TIGR02937">
    <property type="entry name" value="sigma70-ECF"/>
    <property type="match status" value="1"/>
</dbReference>
<gene>
    <name evidence="8" type="ORF">AKJ09_00971</name>
</gene>
<keyword evidence="9" id="KW-1185">Reference proteome</keyword>
<keyword evidence="5" id="KW-0804">Transcription</keyword>
<evidence type="ECO:0000259" key="7">
    <source>
        <dbReference type="Pfam" id="PF08281"/>
    </source>
</evidence>
<dbReference type="InterPro" id="IPR039425">
    <property type="entry name" value="RNA_pol_sigma-70-like"/>
</dbReference>
<evidence type="ECO:0000256" key="4">
    <source>
        <dbReference type="ARBA" id="ARBA00023125"/>
    </source>
</evidence>
<feature type="domain" description="RNA polymerase sigma-70 region 2" evidence="6">
    <location>
        <begin position="52"/>
        <end position="116"/>
    </location>
</feature>
<dbReference type="CDD" id="cd06171">
    <property type="entry name" value="Sigma70_r4"/>
    <property type="match status" value="1"/>
</dbReference>
<dbReference type="InterPro" id="IPR013325">
    <property type="entry name" value="RNA_pol_sigma_r2"/>
</dbReference>
<dbReference type="KEGG" id="llu:AKJ09_00971"/>
<feature type="domain" description="RNA polymerase sigma factor 70 region 4 type 2" evidence="7">
    <location>
        <begin position="154"/>
        <end position="203"/>
    </location>
</feature>
<dbReference type="InterPro" id="IPR014284">
    <property type="entry name" value="RNA_pol_sigma-70_dom"/>
</dbReference>
<dbReference type="EMBL" id="CP012333">
    <property type="protein sequence ID" value="AKU94307.1"/>
    <property type="molecule type" value="Genomic_DNA"/>
</dbReference>
<dbReference type="InterPro" id="IPR007627">
    <property type="entry name" value="RNA_pol_sigma70_r2"/>
</dbReference>
<name>A0A0K1PLB4_9BACT</name>
<dbReference type="RefSeq" id="WP_146645923.1">
    <property type="nucleotide sequence ID" value="NZ_CP012333.1"/>
</dbReference>
<dbReference type="Gene3D" id="1.10.10.10">
    <property type="entry name" value="Winged helix-like DNA-binding domain superfamily/Winged helix DNA-binding domain"/>
    <property type="match status" value="1"/>
</dbReference>
<evidence type="ECO:0000256" key="1">
    <source>
        <dbReference type="ARBA" id="ARBA00010641"/>
    </source>
</evidence>
<dbReference type="SUPFAM" id="SSF88659">
    <property type="entry name" value="Sigma3 and sigma4 domains of RNA polymerase sigma factors"/>
    <property type="match status" value="1"/>
</dbReference>
<evidence type="ECO:0000313" key="9">
    <source>
        <dbReference type="Proteomes" id="UP000064967"/>
    </source>
</evidence>
<evidence type="ECO:0000313" key="8">
    <source>
        <dbReference type="EMBL" id="AKU94307.1"/>
    </source>
</evidence>
<comment type="similarity">
    <text evidence="1">Belongs to the sigma-70 factor family. ECF subfamily.</text>
</comment>
<dbReference type="GO" id="GO:0003677">
    <property type="term" value="F:DNA binding"/>
    <property type="evidence" value="ECO:0007669"/>
    <property type="project" value="UniProtKB-KW"/>
</dbReference>
<reference evidence="8 9" key="1">
    <citation type="submission" date="2015-08" db="EMBL/GenBank/DDBJ databases">
        <authorList>
            <person name="Babu N.S."/>
            <person name="Beckwith C.J."/>
            <person name="Beseler K.G."/>
            <person name="Brison A."/>
            <person name="Carone J.V."/>
            <person name="Caskin T.P."/>
            <person name="Diamond M."/>
            <person name="Durham M.E."/>
            <person name="Foxe J.M."/>
            <person name="Go M."/>
            <person name="Henderson B.A."/>
            <person name="Jones I.B."/>
            <person name="McGettigan J.A."/>
            <person name="Micheletti S.J."/>
            <person name="Nasrallah M.E."/>
            <person name="Ortiz D."/>
            <person name="Piller C.R."/>
            <person name="Privatt S.R."/>
            <person name="Schneider S.L."/>
            <person name="Sharp S."/>
            <person name="Smith T.C."/>
            <person name="Stanton J.D."/>
            <person name="Ullery H.E."/>
            <person name="Wilson R.J."/>
            <person name="Serrano M.G."/>
            <person name="Buck G."/>
            <person name="Lee V."/>
            <person name="Wang Y."/>
            <person name="Carvalho R."/>
            <person name="Voegtly L."/>
            <person name="Shi R."/>
            <person name="Duckworth R."/>
            <person name="Johnson A."/>
            <person name="Loviza R."/>
            <person name="Walstead R."/>
            <person name="Shah Z."/>
            <person name="Kiflezghi M."/>
            <person name="Wade K."/>
            <person name="Ball S.L."/>
            <person name="Bradley K.W."/>
            <person name="Asai D.J."/>
            <person name="Bowman C.A."/>
            <person name="Russell D.A."/>
            <person name="Pope W.H."/>
            <person name="Jacobs-Sera D."/>
            <person name="Hendrix R.W."/>
            <person name="Hatfull G.F."/>
        </authorList>
    </citation>
    <scope>NUCLEOTIDE SEQUENCE [LARGE SCALE GENOMIC DNA]</scope>
    <source>
        <strain evidence="8 9">DSM 27648</strain>
    </source>
</reference>
<dbReference type="InterPro" id="IPR013249">
    <property type="entry name" value="RNA_pol_sigma70_r4_t2"/>
</dbReference>
<dbReference type="Proteomes" id="UP000064967">
    <property type="component" value="Chromosome"/>
</dbReference>
<dbReference type="Gene3D" id="1.10.1740.10">
    <property type="match status" value="1"/>
</dbReference>
<organism evidence="8 9">
    <name type="scientific">Labilithrix luteola</name>
    <dbReference type="NCBI Taxonomy" id="1391654"/>
    <lineage>
        <taxon>Bacteria</taxon>
        <taxon>Pseudomonadati</taxon>
        <taxon>Myxococcota</taxon>
        <taxon>Polyangia</taxon>
        <taxon>Polyangiales</taxon>
        <taxon>Labilitrichaceae</taxon>
        <taxon>Labilithrix</taxon>
    </lineage>
</organism>
<evidence type="ECO:0000259" key="6">
    <source>
        <dbReference type="Pfam" id="PF04542"/>
    </source>
</evidence>